<evidence type="ECO:0000313" key="1">
    <source>
        <dbReference type="EMBL" id="KLE32596.1"/>
    </source>
</evidence>
<reference evidence="1 2" key="1">
    <citation type="submission" date="2015-04" db="EMBL/GenBank/DDBJ databases">
        <title>The draft genome sequence of Erythrobacr gangjinensis K7-2.</title>
        <authorList>
            <person name="Zhuang L."/>
            <person name="Liu Y."/>
            <person name="Shao Z."/>
        </authorList>
    </citation>
    <scope>NUCLEOTIDE SEQUENCE [LARGE SCALE GENOMIC DNA]</scope>
    <source>
        <strain evidence="1 2">K7-2</strain>
    </source>
</reference>
<dbReference type="PATRIC" id="fig|502682.8.peg.110"/>
<protein>
    <submittedName>
        <fullName evidence="1">Uncharacterized protein</fullName>
    </submittedName>
</protein>
<proteinExistence type="predicted"/>
<dbReference type="Proteomes" id="UP000053070">
    <property type="component" value="Unassembled WGS sequence"/>
</dbReference>
<accession>A0A0G9MPD4</accession>
<keyword evidence="2" id="KW-1185">Reference proteome</keyword>
<sequence length="85" mass="9409">MPMGYASAMHFRPANDNRGKAVDNTHLRAALRHFAQHGLAAADHARRQAVAAADAGDRPTFEWWLEICRALDRRMASRIDAPVSA</sequence>
<dbReference type="AlphaFoldDB" id="A0A0G9MPD4"/>
<dbReference type="STRING" id="502682.BMF35_a1533"/>
<name>A0A0G9MPD4_9SPHN</name>
<comment type="caution">
    <text evidence="1">The sequence shown here is derived from an EMBL/GenBank/DDBJ whole genome shotgun (WGS) entry which is preliminary data.</text>
</comment>
<evidence type="ECO:0000313" key="2">
    <source>
        <dbReference type="Proteomes" id="UP000053070"/>
    </source>
</evidence>
<dbReference type="EMBL" id="LBHC01000001">
    <property type="protein sequence ID" value="KLE32596.1"/>
    <property type="molecule type" value="Genomic_DNA"/>
</dbReference>
<organism evidence="1 2">
    <name type="scientific">Aurantiacibacter gangjinensis</name>
    <dbReference type="NCBI Taxonomy" id="502682"/>
    <lineage>
        <taxon>Bacteria</taxon>
        <taxon>Pseudomonadati</taxon>
        <taxon>Pseudomonadota</taxon>
        <taxon>Alphaproteobacteria</taxon>
        <taxon>Sphingomonadales</taxon>
        <taxon>Erythrobacteraceae</taxon>
        <taxon>Aurantiacibacter</taxon>
    </lineage>
</organism>
<gene>
    <name evidence="1" type="ORF">AAW01_00535</name>
</gene>